<proteinExistence type="predicted"/>
<dbReference type="InterPro" id="IPR027417">
    <property type="entry name" value="P-loop_NTPase"/>
</dbReference>
<gene>
    <name evidence="11" type="ORF">CcCBS67573_g10055</name>
</gene>
<dbReference type="InterPro" id="IPR014001">
    <property type="entry name" value="Helicase_ATP-bd"/>
</dbReference>
<dbReference type="Pfam" id="PF26021">
    <property type="entry name" value="Ferritin_C144_05"/>
    <property type="match status" value="1"/>
</dbReference>
<evidence type="ECO:0000313" key="11">
    <source>
        <dbReference type="EMBL" id="TPX51079.1"/>
    </source>
</evidence>
<dbReference type="Proteomes" id="UP000320333">
    <property type="component" value="Unassembled WGS sequence"/>
</dbReference>
<dbReference type="GO" id="GO:0006974">
    <property type="term" value="P:DNA damage response"/>
    <property type="evidence" value="ECO:0007669"/>
    <property type="project" value="TreeGrafter"/>
</dbReference>
<evidence type="ECO:0000256" key="2">
    <source>
        <dbReference type="ARBA" id="ARBA00022741"/>
    </source>
</evidence>
<dbReference type="Gene3D" id="3.40.50.300">
    <property type="entry name" value="P-loop containing nucleotide triphosphate hydrolases"/>
    <property type="match status" value="1"/>
</dbReference>
<keyword evidence="6" id="KW-0067">ATP-binding</keyword>
<keyword evidence="4" id="KW-0378">Hydrolase</keyword>
<dbReference type="Pfam" id="PF13920">
    <property type="entry name" value="zf-C3HC4_3"/>
    <property type="match status" value="1"/>
</dbReference>
<keyword evidence="2" id="KW-0547">Nucleotide-binding</keyword>
<keyword evidence="3 7" id="KW-0863">Zinc-finger</keyword>
<dbReference type="InterPro" id="IPR049730">
    <property type="entry name" value="SNF2/RAD54-like_C"/>
</dbReference>
<dbReference type="SUPFAM" id="SSF52540">
    <property type="entry name" value="P-loop containing nucleoside triphosphate hydrolases"/>
    <property type="match status" value="2"/>
</dbReference>
<evidence type="ECO:0000256" key="4">
    <source>
        <dbReference type="ARBA" id="ARBA00022801"/>
    </source>
</evidence>
<evidence type="ECO:0000256" key="6">
    <source>
        <dbReference type="ARBA" id="ARBA00022840"/>
    </source>
</evidence>
<dbReference type="InterPro" id="IPR052583">
    <property type="entry name" value="ATP-helicase/E3_Ub-Ligase"/>
</dbReference>
<feature type="region of interest" description="Disordered" evidence="8">
    <location>
        <begin position="1408"/>
        <end position="1435"/>
    </location>
</feature>
<evidence type="ECO:0000259" key="9">
    <source>
        <dbReference type="PROSITE" id="PS50089"/>
    </source>
</evidence>
<dbReference type="GO" id="GO:0061630">
    <property type="term" value="F:ubiquitin protein ligase activity"/>
    <property type="evidence" value="ECO:0007669"/>
    <property type="project" value="TreeGrafter"/>
</dbReference>
<evidence type="ECO:0000256" key="8">
    <source>
        <dbReference type="SAM" id="MobiDB-lite"/>
    </source>
</evidence>
<dbReference type="GO" id="GO:0016787">
    <property type="term" value="F:hydrolase activity"/>
    <property type="evidence" value="ECO:0007669"/>
    <property type="project" value="UniProtKB-KW"/>
</dbReference>
<dbReference type="PROSITE" id="PS51194">
    <property type="entry name" value="HELICASE_CTER"/>
    <property type="match status" value="1"/>
</dbReference>
<dbReference type="InterPro" id="IPR013083">
    <property type="entry name" value="Znf_RING/FYVE/PHD"/>
</dbReference>
<dbReference type="PANTHER" id="PTHR45865:SF1">
    <property type="entry name" value="E3 UBIQUITIN-PROTEIN LIGASE SHPRH"/>
    <property type="match status" value="1"/>
</dbReference>
<protein>
    <recommendedName>
        <fullName evidence="13">RING-type domain-containing protein</fullName>
    </recommendedName>
</protein>
<dbReference type="GO" id="GO:0005524">
    <property type="term" value="F:ATP binding"/>
    <property type="evidence" value="ECO:0007669"/>
    <property type="project" value="InterPro"/>
</dbReference>
<dbReference type="CDD" id="cd18793">
    <property type="entry name" value="SF2_C_SNF"/>
    <property type="match status" value="1"/>
</dbReference>
<keyword evidence="5" id="KW-0862">Zinc</keyword>
<dbReference type="PROSITE" id="PS00518">
    <property type="entry name" value="ZF_RING_1"/>
    <property type="match status" value="1"/>
</dbReference>
<sequence length="1435" mass="161603">MQVKLAVVELLKPQKGSLHTAVELAVHSANESDAEPKGSQGGQSKPEAEQSKSMHVDKSVTAVLIKEFKETRIQLLREDNDSLLVSVNVDESATIGPLLDALYPMRQGDWFSPQAILREITCSIPALADLQQSAIGLKVTLHPYQLRAVSWMLSRESPNASTVPLFCESICVPEHGIDFVANRFTGRIAQHEHAKNLECDNINSVLGGILADEMGLGKTIEVLALITLHKHLVNMNPNNRDLYPVGHHSYEITSCLTHCAFCGTFGNGDIRHCVVCKLFCHPHCKKSGPSNNRTNQPKLYTPSSRRSIFRCSFCISFSPDTPYPSGATLVITPPSILSQWISETETHSPFLKHRVYKGRSAGDEITARELLSYDIIFTTYQVLQKEIHLARGDNSRSRRHARAYTRPRSPLMEIQWWRVILDEAQMVEGSMSGTSEMARRIPRRNAWCVTGTPFGKSGGLSDLHGLCVFLGLEPFASRSTALKKLLAVENRALLLEFLKRVMYRNSKENVADELMLPVQRQFVVQLDFSAVEASYYKDLFESCMEDLKKDEGDAPTGRASAYARQVSTLKKAEEGKAKMRSWLLQLRQACCHPQIGGHNKTALNGSKVATMEQVLQSMCKTSKAAVTSTERSLINLKISKAHLFEFLKEYEHSIQIYQNLLKEVRTQSVQLASDIESEKVNGAGDMVATEIIPVENGNEGQVTETQETDAGNKLINLKELEHQLVFFIACCHNSLKQEELENQYYEQAEGLRQNILADLGQEVERLRRLLFRPQTSAAVREKIVKLNSWRKEYAKEDEVGGIVVRYEFERLRNVFDRLEEQWLEAVVEWRTKILKLINTKLEDGADFSDNDGIEKEVSEKEPATQPSGEEYNRGAEVQSELDDLMDCYNDVLVDRRELLAGGISATEKAAGMFFTQFHLECQEVRKRYTLRKGESNTLAILKELKHMVDTLDMPDIEKEMAIMKLAVYNRGFEAQLKCVNEMQTELKKISVLANARINFFKRLQALSDSVVAPEKPVDVERTLQKTEENIHLTQSRLVAQIGRVKYMEFLSKQTCAQTQPERVSDGTEFADGPECLVCKSPFEDGYITECGHFYCDYCLKLWVLKHRQCALCKQPLKNEETQMTRVKSTPRTNLASNSQVQTERGSIVYAHPRMDTSLQSSIASVKLDSNGSLGSKTDFILRHLLHIQRTDATAKTLIFSQWDQVLNIISMGCEQNGIRHVRFDVGKGKDSIQRFREDPDIKVFMLNAKSQSSGLTLVCATHVFLVEPVVNPNLEMQAINRVHRIGQTKETFVYRYIIKDTIEERVCALVNRRASTNLNAPTKTETSSKGGGEFVRDNDVEYCLFGVEREALREGPALDDPAEVSVVDIEEEELEALQTAEDMIEDAHLTASNTVGSGADLEDAQTELISSNRRGGGMAGRKRRRNADPNELRIR</sequence>
<dbReference type="SUPFAM" id="SSF57850">
    <property type="entry name" value="RING/U-box"/>
    <property type="match status" value="1"/>
</dbReference>
<dbReference type="Gene3D" id="3.30.40.10">
    <property type="entry name" value="Zinc/RING finger domain, C3HC4 (zinc finger)"/>
    <property type="match status" value="1"/>
</dbReference>
<dbReference type="OrthoDB" id="5330228at2759"/>
<dbReference type="PANTHER" id="PTHR45865">
    <property type="entry name" value="E3 UBIQUITIN-PROTEIN LIGASE SHPRH FAMILY MEMBER"/>
    <property type="match status" value="1"/>
</dbReference>
<evidence type="ECO:0000256" key="5">
    <source>
        <dbReference type="ARBA" id="ARBA00022833"/>
    </source>
</evidence>
<dbReference type="PROSITE" id="PS50089">
    <property type="entry name" value="ZF_RING_2"/>
    <property type="match status" value="1"/>
</dbReference>
<dbReference type="STRING" id="246404.A0A507DHB0"/>
<dbReference type="InterPro" id="IPR038718">
    <property type="entry name" value="SNF2-like_sf"/>
</dbReference>
<dbReference type="InterPro" id="IPR017907">
    <property type="entry name" value="Znf_RING_CS"/>
</dbReference>
<evidence type="ECO:0000256" key="3">
    <source>
        <dbReference type="ARBA" id="ARBA00022771"/>
    </source>
</evidence>
<keyword evidence="1" id="KW-0479">Metal-binding</keyword>
<dbReference type="GO" id="GO:0005634">
    <property type="term" value="C:nucleus"/>
    <property type="evidence" value="ECO:0007669"/>
    <property type="project" value="TreeGrafter"/>
</dbReference>
<dbReference type="InterPro" id="IPR000330">
    <property type="entry name" value="SNF2_N"/>
</dbReference>
<organism evidence="11 12">
    <name type="scientific">Chytriomyces confervae</name>
    <dbReference type="NCBI Taxonomy" id="246404"/>
    <lineage>
        <taxon>Eukaryota</taxon>
        <taxon>Fungi</taxon>
        <taxon>Fungi incertae sedis</taxon>
        <taxon>Chytridiomycota</taxon>
        <taxon>Chytridiomycota incertae sedis</taxon>
        <taxon>Chytridiomycetes</taxon>
        <taxon>Chytridiales</taxon>
        <taxon>Chytriomycetaceae</taxon>
        <taxon>Chytriomyces</taxon>
    </lineage>
</organism>
<evidence type="ECO:0000256" key="7">
    <source>
        <dbReference type="PROSITE-ProRule" id="PRU00175"/>
    </source>
</evidence>
<feature type="region of interest" description="Disordered" evidence="8">
    <location>
        <begin position="848"/>
        <end position="875"/>
    </location>
</feature>
<dbReference type="GO" id="GO:0008270">
    <property type="term" value="F:zinc ion binding"/>
    <property type="evidence" value="ECO:0007669"/>
    <property type="project" value="UniProtKB-KW"/>
</dbReference>
<evidence type="ECO:0000256" key="1">
    <source>
        <dbReference type="ARBA" id="ARBA00022723"/>
    </source>
</evidence>
<accession>A0A507DHB0</accession>
<reference evidence="11 12" key="1">
    <citation type="journal article" date="2019" name="Sci. Rep.">
        <title>Comparative genomics of chytrid fungi reveal insights into the obligate biotrophic and pathogenic lifestyle of Synchytrium endobioticum.</title>
        <authorList>
            <person name="van de Vossenberg B.T.L.H."/>
            <person name="Warris S."/>
            <person name="Nguyen H.D.T."/>
            <person name="van Gent-Pelzer M.P.E."/>
            <person name="Joly D.L."/>
            <person name="van de Geest H.C."/>
            <person name="Bonants P.J.M."/>
            <person name="Smith D.S."/>
            <person name="Levesque C.A."/>
            <person name="van der Lee T.A.J."/>
        </authorList>
    </citation>
    <scope>NUCLEOTIDE SEQUENCE [LARGE SCALE GENOMIC DNA]</scope>
    <source>
        <strain evidence="11 12">CBS 675.73</strain>
    </source>
</reference>
<comment type="caution">
    <text evidence="11">The sequence shown here is derived from an EMBL/GenBank/DDBJ whole genome shotgun (WGS) entry which is preliminary data.</text>
</comment>
<feature type="region of interest" description="Disordered" evidence="8">
    <location>
        <begin position="27"/>
        <end position="55"/>
    </location>
</feature>
<feature type="compositionally biased region" description="Basic and acidic residues" evidence="8">
    <location>
        <begin position="852"/>
        <end position="862"/>
    </location>
</feature>
<dbReference type="Pfam" id="PF00176">
    <property type="entry name" value="SNF2-rel_dom"/>
    <property type="match status" value="1"/>
</dbReference>
<feature type="compositionally biased region" description="Basic and acidic residues" evidence="8">
    <location>
        <begin position="46"/>
        <end position="55"/>
    </location>
</feature>
<feature type="domain" description="Helicase C-terminal" evidence="10">
    <location>
        <begin position="1179"/>
        <end position="1330"/>
    </location>
</feature>
<dbReference type="SMART" id="SM00487">
    <property type="entry name" value="DEXDc"/>
    <property type="match status" value="1"/>
</dbReference>
<dbReference type="InterPro" id="IPR059033">
    <property type="entry name" value="C144_05_dom"/>
</dbReference>
<dbReference type="EMBL" id="QEAP01001142">
    <property type="protein sequence ID" value="TPX51079.1"/>
    <property type="molecule type" value="Genomic_DNA"/>
</dbReference>
<evidence type="ECO:0000259" key="10">
    <source>
        <dbReference type="PROSITE" id="PS51194"/>
    </source>
</evidence>
<feature type="compositionally biased region" description="Basic and acidic residues" evidence="8">
    <location>
        <begin position="1426"/>
        <end position="1435"/>
    </location>
</feature>
<name>A0A507DHB0_9FUNG</name>
<dbReference type="Pfam" id="PF00271">
    <property type="entry name" value="Helicase_C"/>
    <property type="match status" value="1"/>
</dbReference>
<feature type="domain" description="RING-type" evidence="9">
    <location>
        <begin position="1075"/>
        <end position="1113"/>
    </location>
</feature>
<evidence type="ECO:0000313" key="12">
    <source>
        <dbReference type="Proteomes" id="UP000320333"/>
    </source>
</evidence>
<keyword evidence="12" id="KW-1185">Reference proteome</keyword>
<dbReference type="SMART" id="SM00490">
    <property type="entry name" value="HELICc"/>
    <property type="match status" value="1"/>
</dbReference>
<dbReference type="InterPro" id="IPR001650">
    <property type="entry name" value="Helicase_C-like"/>
</dbReference>
<dbReference type="Gene3D" id="3.40.50.10810">
    <property type="entry name" value="Tandem AAA-ATPase domain"/>
    <property type="match status" value="2"/>
</dbReference>
<dbReference type="GO" id="GO:0000209">
    <property type="term" value="P:protein polyubiquitination"/>
    <property type="evidence" value="ECO:0007669"/>
    <property type="project" value="TreeGrafter"/>
</dbReference>
<dbReference type="InterPro" id="IPR001841">
    <property type="entry name" value="Znf_RING"/>
</dbReference>
<dbReference type="SMART" id="SM00184">
    <property type="entry name" value="RING"/>
    <property type="match status" value="1"/>
</dbReference>
<evidence type="ECO:0008006" key="13">
    <source>
        <dbReference type="Google" id="ProtNLM"/>
    </source>
</evidence>